<protein>
    <submittedName>
        <fullName evidence="2">RCG36158</fullName>
    </submittedName>
</protein>
<evidence type="ECO:0000256" key="1">
    <source>
        <dbReference type="SAM" id="MobiDB-lite"/>
    </source>
</evidence>
<dbReference type="EMBL" id="CH473963">
    <property type="protein sequence ID" value="EDL99942.1"/>
    <property type="molecule type" value="Genomic_DNA"/>
</dbReference>
<name>A6IJM9_RAT</name>
<feature type="compositionally biased region" description="Polar residues" evidence="1">
    <location>
        <begin position="63"/>
        <end position="85"/>
    </location>
</feature>
<accession>A6IJM9</accession>
<organism evidence="2 3">
    <name type="scientific">Rattus norvegicus</name>
    <name type="common">Rat</name>
    <dbReference type="NCBI Taxonomy" id="10116"/>
    <lineage>
        <taxon>Eukaryota</taxon>
        <taxon>Metazoa</taxon>
        <taxon>Chordata</taxon>
        <taxon>Craniata</taxon>
        <taxon>Vertebrata</taxon>
        <taxon>Euteleostomi</taxon>
        <taxon>Mammalia</taxon>
        <taxon>Eutheria</taxon>
        <taxon>Euarchontoglires</taxon>
        <taxon>Glires</taxon>
        <taxon>Rodentia</taxon>
        <taxon>Myomorpha</taxon>
        <taxon>Muroidea</taxon>
        <taxon>Muridae</taxon>
        <taxon>Murinae</taxon>
        <taxon>Rattus</taxon>
    </lineage>
</organism>
<feature type="region of interest" description="Disordered" evidence="1">
    <location>
        <begin position="53"/>
        <end position="85"/>
    </location>
</feature>
<gene>
    <name evidence="2" type="ORF">rCG_36158</name>
</gene>
<dbReference type="Proteomes" id="UP000234681">
    <property type="component" value="Chromosome 14"/>
</dbReference>
<reference evidence="3" key="1">
    <citation type="submission" date="2005-09" db="EMBL/GenBank/DDBJ databases">
        <authorList>
            <person name="Mural R.J."/>
            <person name="Li P.W."/>
            <person name="Adams M.D."/>
            <person name="Amanatides P.G."/>
            <person name="Baden-Tillson H."/>
            <person name="Barnstead M."/>
            <person name="Chin S.H."/>
            <person name="Dew I."/>
            <person name="Evans C.A."/>
            <person name="Ferriera S."/>
            <person name="Flanigan M."/>
            <person name="Fosler C."/>
            <person name="Glodek A."/>
            <person name="Gu Z."/>
            <person name="Holt R.A."/>
            <person name="Jennings D."/>
            <person name="Kraft C.L."/>
            <person name="Lu F."/>
            <person name="Nguyen T."/>
            <person name="Nusskern D.R."/>
            <person name="Pfannkoch C.M."/>
            <person name="Sitter C."/>
            <person name="Sutton G.G."/>
            <person name="Venter J.C."/>
            <person name="Wang Z."/>
            <person name="Woodage T."/>
            <person name="Zheng X.H."/>
            <person name="Zhong F."/>
        </authorList>
    </citation>
    <scope>NUCLEOTIDE SEQUENCE [LARGE SCALE GENOMIC DNA]</scope>
    <source>
        <strain>BN</strain>
        <strain evidence="3">Sprague-Dawley</strain>
    </source>
</reference>
<sequence>MQKPTSQREATAIVTELVNGSRDLVLFENRNFFLPVSKFSEVNKQIKGWVDNTGGWRKGSDVGGTSCSPIRPGFNSQHLHGSSQL</sequence>
<evidence type="ECO:0000313" key="2">
    <source>
        <dbReference type="EMBL" id="EDL99942.1"/>
    </source>
</evidence>
<evidence type="ECO:0000313" key="3">
    <source>
        <dbReference type="Proteomes" id="UP000234681"/>
    </source>
</evidence>
<dbReference type="AlphaFoldDB" id="A6IJM9"/>
<proteinExistence type="predicted"/>